<dbReference type="PANTHER" id="PTHR22916">
    <property type="entry name" value="GLYCOSYLTRANSFERASE"/>
    <property type="match status" value="1"/>
</dbReference>
<evidence type="ECO:0000256" key="1">
    <source>
        <dbReference type="ARBA" id="ARBA00022676"/>
    </source>
</evidence>
<dbReference type="InterPro" id="IPR029044">
    <property type="entry name" value="Nucleotide-diphossugar_trans"/>
</dbReference>
<evidence type="ECO:0000313" key="5">
    <source>
        <dbReference type="Proteomes" id="UP000192790"/>
    </source>
</evidence>
<dbReference type="Pfam" id="PF00535">
    <property type="entry name" value="Glycos_transf_2"/>
    <property type="match status" value="1"/>
</dbReference>
<evidence type="ECO:0000313" key="4">
    <source>
        <dbReference type="EMBL" id="SMC83310.1"/>
    </source>
</evidence>
<evidence type="ECO:0000259" key="3">
    <source>
        <dbReference type="Pfam" id="PF00535"/>
    </source>
</evidence>
<keyword evidence="1" id="KW-0328">Glycosyltransferase</keyword>
<dbReference type="InterPro" id="IPR001173">
    <property type="entry name" value="Glyco_trans_2-like"/>
</dbReference>
<reference evidence="4 5" key="1">
    <citation type="submission" date="2017-04" db="EMBL/GenBank/DDBJ databases">
        <authorList>
            <person name="Afonso C.L."/>
            <person name="Miller P.J."/>
            <person name="Scott M.A."/>
            <person name="Spackman E."/>
            <person name="Goraichik I."/>
            <person name="Dimitrov K.M."/>
            <person name="Suarez D.L."/>
            <person name="Swayne D.E."/>
        </authorList>
    </citation>
    <scope>NUCLEOTIDE SEQUENCE [LARGE SCALE GENOMIC DNA]</scope>
    <source>
        <strain evidence="4 5">DSM 12816</strain>
    </source>
</reference>
<dbReference type="PANTHER" id="PTHR22916:SF51">
    <property type="entry name" value="GLYCOSYLTRANSFERASE EPSH-RELATED"/>
    <property type="match status" value="1"/>
</dbReference>
<dbReference type="CDD" id="cd00761">
    <property type="entry name" value="Glyco_tranf_GTA_type"/>
    <property type="match status" value="1"/>
</dbReference>
<dbReference type="GO" id="GO:0016757">
    <property type="term" value="F:glycosyltransferase activity"/>
    <property type="evidence" value="ECO:0007669"/>
    <property type="project" value="UniProtKB-KW"/>
</dbReference>
<accession>A0A1W2CDP6</accession>
<dbReference type="Proteomes" id="UP000192790">
    <property type="component" value="Unassembled WGS sequence"/>
</dbReference>
<dbReference type="Gene3D" id="3.90.550.10">
    <property type="entry name" value="Spore Coat Polysaccharide Biosynthesis Protein SpsA, Chain A"/>
    <property type="match status" value="1"/>
</dbReference>
<dbReference type="AlphaFoldDB" id="A0A1W2CDP6"/>
<name>A0A1W2CDP6_9FIRM</name>
<dbReference type="STRING" id="1122930.SAMN02745168_2760"/>
<keyword evidence="2 4" id="KW-0808">Transferase</keyword>
<organism evidence="4 5">
    <name type="scientific">Papillibacter cinnamivorans DSM 12816</name>
    <dbReference type="NCBI Taxonomy" id="1122930"/>
    <lineage>
        <taxon>Bacteria</taxon>
        <taxon>Bacillati</taxon>
        <taxon>Bacillota</taxon>
        <taxon>Clostridia</taxon>
        <taxon>Eubacteriales</taxon>
        <taxon>Oscillospiraceae</taxon>
        <taxon>Papillibacter</taxon>
    </lineage>
</organism>
<dbReference type="RefSeq" id="WP_084235420.1">
    <property type="nucleotide sequence ID" value="NZ_FWXW01000009.1"/>
</dbReference>
<proteinExistence type="predicted"/>
<evidence type="ECO:0000256" key="2">
    <source>
        <dbReference type="ARBA" id="ARBA00022679"/>
    </source>
</evidence>
<dbReference type="SUPFAM" id="SSF53448">
    <property type="entry name" value="Nucleotide-diphospho-sugar transferases"/>
    <property type="match status" value="1"/>
</dbReference>
<sequence length="340" mass="38817">MSPLVSVVLPIYNAEPYLRKCLDSLVGQTYESLEIILVDNASTDGSLAICREYSEKDGRIRIVCLDDNYGCGGGRNAGIAAAHGEYIGFADADDYADPDMYSYLAENAVFYQTDITMCGFYEEEGGSVRKICAPSLTRYTRDEALRELLLDRIVRNFLWQKLFRVRLFSGFSLPERCAYDDLAIYGVFKIADTFLCLPEAKYHYLIRPDSDCHRNLASVYLNRADFLLRRAEDLGKTHPHLKSFYIADIYKAFSHYNEAAAKFPENADLRGVFAPENLRILREARKDIIASGTIGFLARSELNIMCLGAKPFRMLALRTHALMIRVTVFRRNRKERRNRL</sequence>
<dbReference type="OrthoDB" id="1640114at2"/>
<dbReference type="EMBL" id="FWXW01000009">
    <property type="protein sequence ID" value="SMC83310.1"/>
    <property type="molecule type" value="Genomic_DNA"/>
</dbReference>
<protein>
    <submittedName>
        <fullName evidence="4">Glycosyltransferase involved in cell wall bisynthesis</fullName>
    </submittedName>
</protein>
<feature type="domain" description="Glycosyltransferase 2-like" evidence="3">
    <location>
        <begin position="6"/>
        <end position="130"/>
    </location>
</feature>
<gene>
    <name evidence="4" type="ORF">SAMN02745168_2760</name>
</gene>
<keyword evidence="5" id="KW-1185">Reference proteome</keyword>